<evidence type="ECO:0000256" key="1">
    <source>
        <dbReference type="ARBA" id="ARBA00022679"/>
    </source>
</evidence>
<evidence type="ECO:0000256" key="2">
    <source>
        <dbReference type="ARBA" id="ARBA00022741"/>
    </source>
</evidence>
<gene>
    <name evidence="6" type="ORF">KYE46_09025</name>
</gene>
<evidence type="ECO:0000259" key="5">
    <source>
        <dbReference type="Pfam" id="PF00294"/>
    </source>
</evidence>
<dbReference type="InterPro" id="IPR050306">
    <property type="entry name" value="PfkB_Carbo_kinase"/>
</dbReference>
<dbReference type="GO" id="GO:0016301">
    <property type="term" value="F:kinase activity"/>
    <property type="evidence" value="ECO:0007669"/>
    <property type="project" value="UniProtKB-KW"/>
</dbReference>
<reference evidence="6 7" key="1">
    <citation type="submission" date="2021-07" db="EMBL/GenBank/DDBJ databases">
        <title>A novel Jannaschia species isolated from marine dinoflagellate Ceratoperidinium margalefii.</title>
        <authorList>
            <person name="Jiang Y."/>
            <person name="Li Z."/>
        </authorList>
    </citation>
    <scope>NUCLEOTIDE SEQUENCE [LARGE SCALE GENOMIC DNA]</scope>
    <source>
        <strain evidence="6 7">J12C1-MA-4</strain>
    </source>
</reference>
<keyword evidence="7" id="KW-1185">Reference proteome</keyword>
<name>A0A8F6TUP2_9RHOB</name>
<dbReference type="CDD" id="cd01167">
    <property type="entry name" value="bac_FRK"/>
    <property type="match status" value="1"/>
</dbReference>
<dbReference type="PANTHER" id="PTHR43085:SF1">
    <property type="entry name" value="PSEUDOURIDINE KINASE-RELATED"/>
    <property type="match status" value="1"/>
</dbReference>
<dbReference type="RefSeq" id="WP_219000299.1">
    <property type="nucleotide sequence ID" value="NZ_CP079194.1"/>
</dbReference>
<keyword evidence="4" id="KW-0067">ATP-binding</keyword>
<organism evidence="6 7">
    <name type="scientific">Gymnodinialimonas ceratoperidinii</name>
    <dbReference type="NCBI Taxonomy" id="2856823"/>
    <lineage>
        <taxon>Bacteria</taxon>
        <taxon>Pseudomonadati</taxon>
        <taxon>Pseudomonadota</taxon>
        <taxon>Alphaproteobacteria</taxon>
        <taxon>Rhodobacterales</taxon>
        <taxon>Paracoccaceae</taxon>
        <taxon>Gymnodinialimonas</taxon>
    </lineage>
</organism>
<dbReference type="Proteomes" id="UP000825009">
    <property type="component" value="Chromosome"/>
</dbReference>
<keyword evidence="3 6" id="KW-0418">Kinase</keyword>
<evidence type="ECO:0000313" key="6">
    <source>
        <dbReference type="EMBL" id="QXT38102.1"/>
    </source>
</evidence>
<proteinExistence type="predicted"/>
<keyword evidence="1" id="KW-0808">Transferase</keyword>
<keyword evidence="2" id="KW-0547">Nucleotide-binding</keyword>
<dbReference type="Pfam" id="PF00294">
    <property type="entry name" value="PfkB"/>
    <property type="match status" value="1"/>
</dbReference>
<feature type="domain" description="Carbohydrate kinase PfkB" evidence="5">
    <location>
        <begin position="2"/>
        <end position="303"/>
    </location>
</feature>
<dbReference type="GO" id="GO:0005524">
    <property type="term" value="F:ATP binding"/>
    <property type="evidence" value="ECO:0007669"/>
    <property type="project" value="UniProtKB-KW"/>
</dbReference>
<sequence>MILCAGEALIDMLPRRTEAHEAAFAPYPGGSVFNTAVALSRLGTETEFFSGLSTDLFGERLDGVLMANGVGSTLAHRGDRPTTLAFVTLNDGHASYAFYDENTAGRMLTEADLPTIPDSAKACFFGGISLAVEPCADAYAALIAQADKLNRVVMIDPNIRPGFIADEARFRARLDQMLAHTDIIKASDEDLRWLLGDHPLPVLAEKLSEKGPSVVLVTQGAAGVTGFHGDLEIHVDAQAVKVVDTVGAGDTFNAGVLAGLEDAGALDKDMIGKGLDGETLRAAMTLGVRASAVTVTRAGANPPRRDELT</sequence>
<evidence type="ECO:0000256" key="4">
    <source>
        <dbReference type="ARBA" id="ARBA00022840"/>
    </source>
</evidence>
<dbReference type="InterPro" id="IPR011611">
    <property type="entry name" value="PfkB_dom"/>
</dbReference>
<dbReference type="PANTHER" id="PTHR43085">
    <property type="entry name" value="HEXOKINASE FAMILY MEMBER"/>
    <property type="match status" value="1"/>
</dbReference>
<dbReference type="AlphaFoldDB" id="A0A8F6TUP2"/>
<dbReference type="InterPro" id="IPR002173">
    <property type="entry name" value="Carboh/pur_kinase_PfkB_CS"/>
</dbReference>
<dbReference type="KEGG" id="gce:KYE46_09025"/>
<evidence type="ECO:0000256" key="3">
    <source>
        <dbReference type="ARBA" id="ARBA00022777"/>
    </source>
</evidence>
<evidence type="ECO:0000313" key="7">
    <source>
        <dbReference type="Proteomes" id="UP000825009"/>
    </source>
</evidence>
<dbReference type="EMBL" id="CP079194">
    <property type="protein sequence ID" value="QXT38102.1"/>
    <property type="molecule type" value="Genomic_DNA"/>
</dbReference>
<protein>
    <submittedName>
        <fullName evidence="6">Carbohydrate kinase</fullName>
    </submittedName>
</protein>
<accession>A0A8F6TUP2</accession>
<dbReference type="PROSITE" id="PS00584">
    <property type="entry name" value="PFKB_KINASES_2"/>
    <property type="match status" value="1"/>
</dbReference>